<protein>
    <recommendedName>
        <fullName evidence="1">ABM domain-containing protein</fullName>
    </recommendedName>
</protein>
<evidence type="ECO:0000313" key="3">
    <source>
        <dbReference type="Proteomes" id="UP000183400"/>
    </source>
</evidence>
<dbReference type="AlphaFoldDB" id="A0A1H3EDT6"/>
<dbReference type="Proteomes" id="UP000183400">
    <property type="component" value="Unassembled WGS sequence"/>
</dbReference>
<dbReference type="InterPro" id="IPR007138">
    <property type="entry name" value="ABM_dom"/>
</dbReference>
<dbReference type="InterPro" id="IPR011008">
    <property type="entry name" value="Dimeric_a/b-barrel"/>
</dbReference>
<evidence type="ECO:0000259" key="1">
    <source>
        <dbReference type="Pfam" id="PF03992"/>
    </source>
</evidence>
<proteinExistence type="predicted"/>
<dbReference type="EMBL" id="FNNP01000011">
    <property type="protein sequence ID" value="SDX76790.1"/>
    <property type="molecule type" value="Genomic_DNA"/>
</dbReference>
<gene>
    <name evidence="2" type="ORF">SAMN05444358_11115</name>
</gene>
<name>A0A1H3EDT6_9RHOB</name>
<evidence type="ECO:0000313" key="2">
    <source>
        <dbReference type="EMBL" id="SDX76790.1"/>
    </source>
</evidence>
<reference evidence="3" key="1">
    <citation type="submission" date="2016-10" db="EMBL/GenBank/DDBJ databases">
        <authorList>
            <person name="Varghese N."/>
            <person name="Submissions S."/>
        </authorList>
    </citation>
    <scope>NUCLEOTIDE SEQUENCE [LARGE SCALE GENOMIC DNA]</scope>
    <source>
        <strain evidence="3">DSM 27839</strain>
    </source>
</reference>
<organism evidence="2 3">
    <name type="scientific">Ruegeria halocynthiae</name>
    <dbReference type="NCBI Taxonomy" id="985054"/>
    <lineage>
        <taxon>Bacteria</taxon>
        <taxon>Pseudomonadati</taxon>
        <taxon>Pseudomonadota</taxon>
        <taxon>Alphaproteobacteria</taxon>
        <taxon>Rhodobacterales</taxon>
        <taxon>Roseobacteraceae</taxon>
        <taxon>Ruegeria</taxon>
    </lineage>
</organism>
<keyword evidence="3" id="KW-1185">Reference proteome</keyword>
<dbReference type="STRING" id="985054.SAMN05444358_11115"/>
<accession>A0A1H3EDT6</accession>
<dbReference type="SUPFAM" id="SSF54909">
    <property type="entry name" value="Dimeric alpha+beta barrel"/>
    <property type="match status" value="1"/>
</dbReference>
<feature type="domain" description="ABM" evidence="1">
    <location>
        <begin position="7"/>
        <end position="70"/>
    </location>
</feature>
<dbReference type="Pfam" id="PF03992">
    <property type="entry name" value="ABM"/>
    <property type="match status" value="1"/>
</dbReference>
<sequence>MSVPQIVTVVGYMTILGSHAAAFRENCSKMIELRRQEPGHLASAYSFGASGKVVSREDYDNADAVIRHMELGNHIFELTQQLVEITGVELHGPQAELEKLGDLFKGMSPAIFETEFGFRR</sequence>